<dbReference type="AlphaFoldDB" id="A0A1Y0B352"/>
<keyword evidence="1" id="KW-0496">Mitochondrion</keyword>
<protein>
    <submittedName>
        <fullName evidence="1">Uncharacterized protein</fullName>
    </submittedName>
</protein>
<organism evidence="1">
    <name type="scientific">Utricularia reniformis</name>
    <dbReference type="NCBI Taxonomy" id="192314"/>
    <lineage>
        <taxon>Eukaryota</taxon>
        <taxon>Viridiplantae</taxon>
        <taxon>Streptophyta</taxon>
        <taxon>Embryophyta</taxon>
        <taxon>Tracheophyta</taxon>
        <taxon>Spermatophyta</taxon>
        <taxon>Magnoliopsida</taxon>
        <taxon>eudicotyledons</taxon>
        <taxon>Gunneridae</taxon>
        <taxon>Pentapetalae</taxon>
        <taxon>asterids</taxon>
        <taxon>lamiids</taxon>
        <taxon>Lamiales</taxon>
        <taxon>Lentibulariaceae</taxon>
        <taxon>Utricularia</taxon>
    </lineage>
</organism>
<proteinExistence type="predicted"/>
<geneLocation type="mitochondrion" evidence="1"/>
<dbReference type="EMBL" id="KY774314">
    <property type="protein sequence ID" value="ART31840.1"/>
    <property type="molecule type" value="Genomic_DNA"/>
</dbReference>
<name>A0A1Y0B352_9LAMI</name>
<gene>
    <name evidence="1" type="ORF">AEK19_MT1656</name>
</gene>
<sequence>MAKILLFPPPSFFHYSNPTEMNSQFWMGRRVLPKRLRLSFLAGRRKGFEGRARLPVFIKHSVPSHMLGIAFRR</sequence>
<reference evidence="1" key="1">
    <citation type="submission" date="2017-03" db="EMBL/GenBank/DDBJ databases">
        <title>The mitochondrial genome of the carnivorous plant Utricularia reniformis (Lentibulariaceae): structure, comparative analysis and evolutionary landmarks.</title>
        <authorList>
            <person name="Silva S.R."/>
            <person name="Alvarenga D.O."/>
            <person name="Michael T.P."/>
            <person name="Miranda V.F.O."/>
            <person name="Varani A.M."/>
        </authorList>
    </citation>
    <scope>NUCLEOTIDE SEQUENCE</scope>
</reference>
<evidence type="ECO:0000313" key="1">
    <source>
        <dbReference type="EMBL" id="ART31840.1"/>
    </source>
</evidence>
<accession>A0A1Y0B352</accession>